<evidence type="ECO:0000313" key="3">
    <source>
        <dbReference type="Proteomes" id="UP000030665"/>
    </source>
</evidence>
<organism evidence="2 3">
    <name type="scientific">Trichuris trichiura</name>
    <name type="common">Whipworm</name>
    <name type="synonym">Trichocephalus trichiurus</name>
    <dbReference type="NCBI Taxonomy" id="36087"/>
    <lineage>
        <taxon>Eukaryota</taxon>
        <taxon>Metazoa</taxon>
        <taxon>Ecdysozoa</taxon>
        <taxon>Nematoda</taxon>
        <taxon>Enoplea</taxon>
        <taxon>Dorylaimia</taxon>
        <taxon>Trichinellida</taxon>
        <taxon>Trichuridae</taxon>
        <taxon>Trichuris</taxon>
    </lineage>
</organism>
<dbReference type="STRING" id="36087.A0A077ZJV1"/>
<dbReference type="Pfam" id="PF01425">
    <property type="entry name" value="Amidase"/>
    <property type="match status" value="1"/>
</dbReference>
<protein>
    <submittedName>
        <fullName evidence="2">Amidase domain containing protein</fullName>
    </submittedName>
</protein>
<dbReference type="PANTHER" id="PTHR11895:SF7">
    <property type="entry name" value="GLUTAMYL-TRNA(GLN) AMIDOTRANSFERASE SUBUNIT A, MITOCHONDRIAL"/>
    <property type="match status" value="1"/>
</dbReference>
<reference evidence="2" key="2">
    <citation type="submission" date="2014-03" db="EMBL/GenBank/DDBJ databases">
        <title>The whipworm genome and dual-species transcriptomics of an intimate host-pathogen interaction.</title>
        <authorList>
            <person name="Foth B.J."/>
            <person name="Tsai I.J."/>
            <person name="Reid A.J."/>
            <person name="Bancroft A.J."/>
            <person name="Nichol S."/>
            <person name="Tracey A."/>
            <person name="Holroyd N."/>
            <person name="Cotton J.A."/>
            <person name="Stanley E.J."/>
            <person name="Zarowiecki M."/>
            <person name="Liu J.Z."/>
            <person name="Huckvale T."/>
            <person name="Cooper P.J."/>
            <person name="Grencis R.K."/>
            <person name="Berriman M."/>
        </authorList>
    </citation>
    <scope>NUCLEOTIDE SEQUENCE [LARGE SCALE GENOMIC DNA]</scope>
</reference>
<dbReference type="InterPro" id="IPR036928">
    <property type="entry name" value="AS_sf"/>
</dbReference>
<sequence>MLKGKIASFFEWLEKNSTSACAFCLGTISSWDCHDSTSARPSRSNFCFTDPLSAKKLRVGIPKEFYPPGLAGDVLAFWKDIARLLERVGGCHLVEVSLPHTQFSIVCYHVLGESEIASNMARYDGIEYGYRPVGKASFNNLLAAGRQKGFNEVVRRRILAGNFFLLKRNCKHFYEKAARIRRLVTEEYKRVYNAGVDVLLLPVTKGDAPLYSHYVAEDVQYTRERQDDFFTQPANLAGTVQFVIYVCQLPYFHGEGNVNSS</sequence>
<dbReference type="GO" id="GO:0005739">
    <property type="term" value="C:mitochondrion"/>
    <property type="evidence" value="ECO:0007669"/>
    <property type="project" value="TreeGrafter"/>
</dbReference>
<accession>A0A077ZJV1</accession>
<dbReference type="GO" id="GO:0070681">
    <property type="term" value="P:glutaminyl-tRNAGln biosynthesis via transamidation"/>
    <property type="evidence" value="ECO:0007669"/>
    <property type="project" value="TreeGrafter"/>
</dbReference>
<dbReference type="Proteomes" id="UP000030665">
    <property type="component" value="Unassembled WGS sequence"/>
</dbReference>
<dbReference type="GO" id="GO:0032543">
    <property type="term" value="P:mitochondrial translation"/>
    <property type="evidence" value="ECO:0007669"/>
    <property type="project" value="TreeGrafter"/>
</dbReference>
<dbReference type="AlphaFoldDB" id="A0A077ZJV1"/>
<feature type="domain" description="Amidase" evidence="1">
    <location>
        <begin position="19"/>
        <end position="244"/>
    </location>
</feature>
<name>A0A077ZJV1_TRITR</name>
<evidence type="ECO:0000313" key="2">
    <source>
        <dbReference type="EMBL" id="CDW58885.1"/>
    </source>
</evidence>
<keyword evidence="3" id="KW-1185">Reference proteome</keyword>
<dbReference type="GO" id="GO:0030956">
    <property type="term" value="C:glutamyl-tRNA(Gln) amidotransferase complex"/>
    <property type="evidence" value="ECO:0007669"/>
    <property type="project" value="TreeGrafter"/>
</dbReference>
<dbReference type="GO" id="GO:0050567">
    <property type="term" value="F:glutaminyl-tRNA synthase (glutamine-hydrolyzing) activity"/>
    <property type="evidence" value="ECO:0007669"/>
    <property type="project" value="TreeGrafter"/>
</dbReference>
<dbReference type="EMBL" id="HG806439">
    <property type="protein sequence ID" value="CDW58885.1"/>
    <property type="molecule type" value="Genomic_DNA"/>
</dbReference>
<dbReference type="InterPro" id="IPR000120">
    <property type="entry name" value="Amidase"/>
</dbReference>
<dbReference type="Gene3D" id="3.90.1300.10">
    <property type="entry name" value="Amidase signature (AS) domain"/>
    <property type="match status" value="1"/>
</dbReference>
<proteinExistence type="predicted"/>
<dbReference type="InterPro" id="IPR023631">
    <property type="entry name" value="Amidase_dom"/>
</dbReference>
<dbReference type="PANTHER" id="PTHR11895">
    <property type="entry name" value="TRANSAMIDASE"/>
    <property type="match status" value="1"/>
</dbReference>
<dbReference type="OrthoDB" id="421993at2759"/>
<reference evidence="2" key="1">
    <citation type="submission" date="2014-01" db="EMBL/GenBank/DDBJ databases">
        <authorList>
            <person name="Aslett M."/>
        </authorList>
    </citation>
    <scope>NUCLEOTIDE SEQUENCE</scope>
</reference>
<dbReference type="SUPFAM" id="SSF75304">
    <property type="entry name" value="Amidase signature (AS) enzymes"/>
    <property type="match status" value="1"/>
</dbReference>
<gene>
    <name evidence="2" type="ORF">TTRE_0000721101</name>
</gene>
<evidence type="ECO:0000259" key="1">
    <source>
        <dbReference type="Pfam" id="PF01425"/>
    </source>
</evidence>